<name>A0A1H6SUU3_9FLAO</name>
<evidence type="ECO:0000313" key="8">
    <source>
        <dbReference type="EMBL" id="SEI69554.1"/>
    </source>
</evidence>
<evidence type="ECO:0000259" key="7">
    <source>
        <dbReference type="Pfam" id="PF02518"/>
    </source>
</evidence>
<keyword evidence="4" id="KW-0418">Kinase</keyword>
<dbReference type="GO" id="GO:0004673">
    <property type="term" value="F:protein histidine kinase activity"/>
    <property type="evidence" value="ECO:0007669"/>
    <property type="project" value="UniProtKB-EC"/>
</dbReference>
<sequence>MHLVLALSMLYLNLSEVSYLLKNYSEAINYANVGLTYTNSDTPDVMIGVIKSYIVMSNMCLALETHDNIDGEEYIKEIRKTYEEAKRVNNLYFTNAMAMTAAELYLKINDSVKAFEWAERSFELSKERDIKVAQRRALEFLVLNKEYDNKEQVRQIIELGRDLEEQDYATRNRFARIAYETERIETENSQLRNMISTIVSISLAIVLTLVIGVYVYRLKNKNKEIRFIKDQQEANESIYQLILERSVIATEVKNNVRNKIAKDIHDGVVNGIFTIRFNLQQLKSENEEMKGILVNELQSLEKRTRDISHSLIDNELFEHNKFVSLIEDLLALQKNQWNTEFLLDYENAVDLEDLPALDKVNTYFIIREAIQNVNKYSQASICKVSFTKEKKNVVIKIKDNGVGFDEGSSRDGMGLQNMNERAIALHSELIIHSKKGMGTELMFKIKIK</sequence>
<dbReference type="Proteomes" id="UP000183077">
    <property type="component" value="Unassembled WGS sequence"/>
</dbReference>
<gene>
    <name evidence="8" type="ORF">SAMN04488018_103105</name>
</gene>
<feature type="transmembrane region" description="Helical" evidence="6">
    <location>
        <begin position="194"/>
        <end position="216"/>
    </location>
</feature>
<evidence type="ECO:0000256" key="1">
    <source>
        <dbReference type="ARBA" id="ARBA00000085"/>
    </source>
</evidence>
<feature type="domain" description="Histidine kinase/HSP90-like ATPase" evidence="7">
    <location>
        <begin position="363"/>
        <end position="446"/>
    </location>
</feature>
<dbReference type="InterPro" id="IPR003594">
    <property type="entry name" value="HATPase_dom"/>
</dbReference>
<dbReference type="EC" id="2.7.13.3" evidence="2"/>
<evidence type="ECO:0000256" key="5">
    <source>
        <dbReference type="ARBA" id="ARBA00023012"/>
    </source>
</evidence>
<dbReference type="EMBL" id="FNYS01000003">
    <property type="protein sequence ID" value="SEI69554.1"/>
    <property type="molecule type" value="Genomic_DNA"/>
</dbReference>
<accession>A0A1H6SUU3</accession>
<dbReference type="AlphaFoldDB" id="A0A1H6SUU3"/>
<organism evidence="8 9">
    <name type="scientific">Myroides marinus</name>
    <dbReference type="NCBI Taxonomy" id="703342"/>
    <lineage>
        <taxon>Bacteria</taxon>
        <taxon>Pseudomonadati</taxon>
        <taxon>Bacteroidota</taxon>
        <taxon>Flavobacteriia</taxon>
        <taxon>Flavobacteriales</taxon>
        <taxon>Flavobacteriaceae</taxon>
        <taxon>Myroides</taxon>
    </lineage>
</organism>
<keyword evidence="6" id="KW-1133">Transmembrane helix</keyword>
<dbReference type="SUPFAM" id="SSF55874">
    <property type="entry name" value="ATPase domain of HSP90 chaperone/DNA topoisomerase II/histidine kinase"/>
    <property type="match status" value="1"/>
</dbReference>
<proteinExistence type="predicted"/>
<dbReference type="GO" id="GO:0000160">
    <property type="term" value="P:phosphorelay signal transduction system"/>
    <property type="evidence" value="ECO:0007669"/>
    <property type="project" value="UniProtKB-KW"/>
</dbReference>
<evidence type="ECO:0000256" key="6">
    <source>
        <dbReference type="SAM" id="Phobius"/>
    </source>
</evidence>
<keyword evidence="6" id="KW-0812">Transmembrane</keyword>
<dbReference type="Pfam" id="PF02518">
    <property type="entry name" value="HATPase_c"/>
    <property type="match status" value="1"/>
</dbReference>
<dbReference type="InterPro" id="IPR036890">
    <property type="entry name" value="HATPase_C_sf"/>
</dbReference>
<dbReference type="PANTHER" id="PTHR24421:SF10">
    <property type="entry name" value="NITRATE_NITRITE SENSOR PROTEIN NARQ"/>
    <property type="match status" value="1"/>
</dbReference>
<dbReference type="Gene3D" id="3.30.565.10">
    <property type="entry name" value="Histidine kinase-like ATPase, C-terminal domain"/>
    <property type="match status" value="1"/>
</dbReference>
<dbReference type="CDD" id="cd16917">
    <property type="entry name" value="HATPase_UhpB-NarQ-NarX-like"/>
    <property type="match status" value="1"/>
</dbReference>
<evidence type="ECO:0000313" key="9">
    <source>
        <dbReference type="Proteomes" id="UP000183077"/>
    </source>
</evidence>
<comment type="catalytic activity">
    <reaction evidence="1">
        <text>ATP + protein L-histidine = ADP + protein N-phospho-L-histidine.</text>
        <dbReference type="EC" id="2.7.13.3"/>
    </reaction>
</comment>
<protein>
    <recommendedName>
        <fullName evidence="2">histidine kinase</fullName>
        <ecNumber evidence="2">2.7.13.3</ecNumber>
    </recommendedName>
</protein>
<evidence type="ECO:0000256" key="3">
    <source>
        <dbReference type="ARBA" id="ARBA00022679"/>
    </source>
</evidence>
<dbReference type="PANTHER" id="PTHR24421">
    <property type="entry name" value="NITRATE/NITRITE SENSOR PROTEIN NARX-RELATED"/>
    <property type="match status" value="1"/>
</dbReference>
<keyword evidence="5" id="KW-0902">Two-component regulatory system</keyword>
<keyword evidence="6" id="KW-0472">Membrane</keyword>
<keyword evidence="3" id="KW-0808">Transferase</keyword>
<evidence type="ECO:0000256" key="2">
    <source>
        <dbReference type="ARBA" id="ARBA00012438"/>
    </source>
</evidence>
<dbReference type="InterPro" id="IPR050482">
    <property type="entry name" value="Sensor_HK_TwoCompSys"/>
</dbReference>
<reference evidence="8 9" key="1">
    <citation type="submission" date="2016-10" db="EMBL/GenBank/DDBJ databases">
        <authorList>
            <person name="de Groot N.N."/>
        </authorList>
    </citation>
    <scope>NUCLEOTIDE SEQUENCE [LARGE SCALE GENOMIC DNA]</scope>
    <source>
        <strain evidence="8 9">DSM 23048</strain>
    </source>
</reference>
<evidence type="ECO:0000256" key="4">
    <source>
        <dbReference type="ARBA" id="ARBA00022777"/>
    </source>
</evidence>